<organism evidence="1 2">
    <name type="scientific">Coemansia aciculifera</name>
    <dbReference type="NCBI Taxonomy" id="417176"/>
    <lineage>
        <taxon>Eukaryota</taxon>
        <taxon>Fungi</taxon>
        <taxon>Fungi incertae sedis</taxon>
        <taxon>Zoopagomycota</taxon>
        <taxon>Kickxellomycotina</taxon>
        <taxon>Kickxellomycetes</taxon>
        <taxon>Kickxellales</taxon>
        <taxon>Kickxellaceae</taxon>
        <taxon>Coemansia</taxon>
    </lineage>
</organism>
<dbReference type="Proteomes" id="UP001139981">
    <property type="component" value="Unassembled WGS sequence"/>
</dbReference>
<name>A0ACC1LTV7_9FUNG</name>
<dbReference type="EMBL" id="JANBVB010003016">
    <property type="protein sequence ID" value="KAJ2880963.1"/>
    <property type="molecule type" value="Genomic_DNA"/>
</dbReference>
<evidence type="ECO:0000313" key="1">
    <source>
        <dbReference type="EMBL" id="KAJ2880963.1"/>
    </source>
</evidence>
<gene>
    <name evidence="1" type="ORF">IWW38_005867</name>
</gene>
<comment type="caution">
    <text evidence="1">The sequence shown here is derived from an EMBL/GenBank/DDBJ whole genome shotgun (WGS) entry which is preliminary data.</text>
</comment>
<evidence type="ECO:0000313" key="2">
    <source>
        <dbReference type="Proteomes" id="UP001139981"/>
    </source>
</evidence>
<keyword evidence="2" id="KW-1185">Reference proteome</keyword>
<proteinExistence type="predicted"/>
<feature type="non-terminal residue" evidence="1">
    <location>
        <position position="76"/>
    </location>
</feature>
<sequence>MSSPLVIVYGGSGALGSVAVRLFKKHMYQVISIDLSSNGDADHSIVVPTKLQALTEQSAHITSEVSTLLSNKKADA</sequence>
<reference evidence="1" key="1">
    <citation type="submission" date="2022-07" db="EMBL/GenBank/DDBJ databases">
        <title>Phylogenomic reconstructions and comparative analyses of Kickxellomycotina fungi.</title>
        <authorList>
            <person name="Reynolds N.K."/>
            <person name="Stajich J.E."/>
            <person name="Barry K."/>
            <person name="Grigoriev I.V."/>
            <person name="Crous P."/>
            <person name="Smith M.E."/>
        </authorList>
    </citation>
    <scope>NUCLEOTIDE SEQUENCE</scope>
    <source>
        <strain evidence="1">CBS 190363</strain>
    </source>
</reference>
<protein>
    <submittedName>
        <fullName evidence="1">Uncharacterized protein</fullName>
    </submittedName>
</protein>
<accession>A0ACC1LTV7</accession>